<proteinExistence type="predicted"/>
<sequence length="141" mass="15936">MRGLSASRGHFAERVVRTPRPSTLYPPSRLRYSRRPPHWHCLTELLVIWYRNHNLVVVKQSSCLDSGAFVAAVPAAQKIESSSSRYLFRACDEGVVEPRPILSVGSRLVQTLDWIALVQIKVGSLVFRHGSCLTLLSRFFC</sequence>
<organism evidence="1">
    <name type="scientific">Zea mays</name>
    <name type="common">Maize</name>
    <dbReference type="NCBI Taxonomy" id="4577"/>
    <lineage>
        <taxon>Eukaryota</taxon>
        <taxon>Viridiplantae</taxon>
        <taxon>Streptophyta</taxon>
        <taxon>Embryophyta</taxon>
        <taxon>Tracheophyta</taxon>
        <taxon>Spermatophyta</taxon>
        <taxon>Magnoliopsida</taxon>
        <taxon>Liliopsida</taxon>
        <taxon>Poales</taxon>
        <taxon>Poaceae</taxon>
        <taxon>PACMAD clade</taxon>
        <taxon>Panicoideae</taxon>
        <taxon>Andropogonodae</taxon>
        <taxon>Andropogoneae</taxon>
        <taxon>Tripsacinae</taxon>
        <taxon>Zea</taxon>
    </lineage>
</organism>
<dbReference type="EMBL" id="CM000781">
    <property type="protein sequence ID" value="AQK74869.1"/>
    <property type="molecule type" value="Genomic_DNA"/>
</dbReference>
<accession>A0A1D6HKB2</accession>
<evidence type="ECO:0000313" key="1">
    <source>
        <dbReference type="EMBL" id="AQK74869.1"/>
    </source>
</evidence>
<reference evidence="1" key="1">
    <citation type="submission" date="2015-12" db="EMBL/GenBank/DDBJ databases">
        <title>Update maize B73 reference genome by single molecule sequencing technologies.</title>
        <authorList>
            <consortium name="Maize Genome Sequencing Project"/>
            <person name="Ware D."/>
        </authorList>
    </citation>
    <scope>NUCLEOTIDE SEQUENCE</scope>
    <source>
        <tissue evidence="1">Seedling</tissue>
    </source>
</reference>
<gene>
    <name evidence="1" type="ORF">ZEAMMB73_Zm00001d018038</name>
</gene>
<dbReference type="AlphaFoldDB" id="A0A1D6HKB2"/>
<protein>
    <submittedName>
        <fullName evidence="1">Putative NAC domain-containing protein 94</fullName>
    </submittedName>
</protein>
<name>A0A1D6HKB2_MAIZE</name>